<dbReference type="InterPro" id="IPR036388">
    <property type="entry name" value="WH-like_DNA-bd_sf"/>
</dbReference>
<dbReference type="InterPro" id="IPR000847">
    <property type="entry name" value="LysR_HTH_N"/>
</dbReference>
<gene>
    <name evidence="6" type="ORF">DL237_16290</name>
</gene>
<evidence type="ECO:0000313" key="6">
    <source>
        <dbReference type="EMBL" id="RII37688.1"/>
    </source>
</evidence>
<dbReference type="PANTHER" id="PTHR30537">
    <property type="entry name" value="HTH-TYPE TRANSCRIPTIONAL REGULATOR"/>
    <property type="match status" value="1"/>
</dbReference>
<dbReference type="EMBL" id="QWJJ01000015">
    <property type="protein sequence ID" value="RII37688.1"/>
    <property type="molecule type" value="Genomic_DNA"/>
</dbReference>
<dbReference type="PROSITE" id="PS50931">
    <property type="entry name" value="HTH_LYSR"/>
    <property type="match status" value="1"/>
</dbReference>
<accession>A0A399IWX0</accession>
<dbReference type="InterPro" id="IPR005119">
    <property type="entry name" value="LysR_subst-bd"/>
</dbReference>
<dbReference type="InterPro" id="IPR058163">
    <property type="entry name" value="LysR-type_TF_proteobact-type"/>
</dbReference>
<dbReference type="GO" id="GO:0006351">
    <property type="term" value="P:DNA-templated transcription"/>
    <property type="evidence" value="ECO:0007669"/>
    <property type="project" value="TreeGrafter"/>
</dbReference>
<dbReference type="Pfam" id="PF03466">
    <property type="entry name" value="LysR_substrate"/>
    <property type="match status" value="1"/>
</dbReference>
<dbReference type="OrthoDB" id="7328368at2"/>
<organism evidence="6 7">
    <name type="scientific">Pseudooceanicola sediminis</name>
    <dbReference type="NCBI Taxonomy" id="2211117"/>
    <lineage>
        <taxon>Bacteria</taxon>
        <taxon>Pseudomonadati</taxon>
        <taxon>Pseudomonadota</taxon>
        <taxon>Alphaproteobacteria</taxon>
        <taxon>Rhodobacterales</taxon>
        <taxon>Paracoccaceae</taxon>
        <taxon>Pseudooceanicola</taxon>
    </lineage>
</organism>
<name>A0A399IWX0_9RHOB</name>
<keyword evidence="3" id="KW-0238">DNA-binding</keyword>
<dbReference type="Gene3D" id="1.10.10.10">
    <property type="entry name" value="Winged helix-like DNA-binding domain superfamily/Winged helix DNA-binding domain"/>
    <property type="match status" value="1"/>
</dbReference>
<evidence type="ECO:0000256" key="2">
    <source>
        <dbReference type="ARBA" id="ARBA00023015"/>
    </source>
</evidence>
<evidence type="ECO:0000259" key="5">
    <source>
        <dbReference type="PROSITE" id="PS50931"/>
    </source>
</evidence>
<dbReference type="Proteomes" id="UP000265848">
    <property type="component" value="Unassembled WGS sequence"/>
</dbReference>
<proteinExistence type="inferred from homology"/>
<dbReference type="GO" id="GO:0043565">
    <property type="term" value="F:sequence-specific DNA binding"/>
    <property type="evidence" value="ECO:0007669"/>
    <property type="project" value="TreeGrafter"/>
</dbReference>
<comment type="caution">
    <text evidence="6">The sequence shown here is derived from an EMBL/GenBank/DDBJ whole genome shotgun (WGS) entry which is preliminary data.</text>
</comment>
<dbReference type="GO" id="GO:0003700">
    <property type="term" value="F:DNA-binding transcription factor activity"/>
    <property type="evidence" value="ECO:0007669"/>
    <property type="project" value="InterPro"/>
</dbReference>
<dbReference type="SUPFAM" id="SSF46785">
    <property type="entry name" value="Winged helix' DNA-binding domain"/>
    <property type="match status" value="1"/>
</dbReference>
<evidence type="ECO:0000256" key="3">
    <source>
        <dbReference type="ARBA" id="ARBA00023125"/>
    </source>
</evidence>
<evidence type="ECO:0000313" key="7">
    <source>
        <dbReference type="Proteomes" id="UP000265848"/>
    </source>
</evidence>
<sequence>MIDWMNLPPLSALRALAALAETGSTVQAGARLNVSHAAISQQIKGLEAHLGLALVERGGRQLALTDEGRQVADAVIGGVSSIESVIERLTGQDAARPLMVTCTPAFASSFLMPRLADFQRRHPGVSLMLDPTPVIQAIGPGGADVGLRYGTGEWSGLQAELLLDTPIAIVAAPALVGQGGTVDPGDLTGYHWLQELGTNEASEFLRWHGRDLDMSKGVTSLPGNLMLDAARDGRGVAVIARAFVESDLVAGRLRLLYEDRRKKGYYLVWHPGHIRPLAREFMSWVRAQARRAEGEGHGYAGQPVAGRGDAEIT</sequence>
<keyword evidence="7" id="KW-1185">Reference proteome</keyword>
<keyword evidence="4" id="KW-0804">Transcription</keyword>
<comment type="similarity">
    <text evidence="1">Belongs to the LysR transcriptional regulatory family.</text>
</comment>
<keyword evidence="2" id="KW-0805">Transcription regulation</keyword>
<dbReference type="SUPFAM" id="SSF53850">
    <property type="entry name" value="Periplasmic binding protein-like II"/>
    <property type="match status" value="1"/>
</dbReference>
<dbReference type="Pfam" id="PF00126">
    <property type="entry name" value="HTH_1"/>
    <property type="match status" value="1"/>
</dbReference>
<evidence type="ECO:0000256" key="1">
    <source>
        <dbReference type="ARBA" id="ARBA00009437"/>
    </source>
</evidence>
<protein>
    <submittedName>
        <fullName evidence="6">LysR family transcriptional regulator</fullName>
    </submittedName>
</protein>
<dbReference type="PANTHER" id="PTHR30537:SF79">
    <property type="entry name" value="TRANSCRIPTIONAL REGULATOR-RELATED"/>
    <property type="match status" value="1"/>
</dbReference>
<dbReference type="InterPro" id="IPR036390">
    <property type="entry name" value="WH_DNA-bd_sf"/>
</dbReference>
<dbReference type="Gene3D" id="3.40.190.10">
    <property type="entry name" value="Periplasmic binding protein-like II"/>
    <property type="match status" value="2"/>
</dbReference>
<dbReference type="AlphaFoldDB" id="A0A399IWX0"/>
<reference evidence="6 7" key="1">
    <citation type="submission" date="2018-08" db="EMBL/GenBank/DDBJ databases">
        <title>Pseudooceanicola sediminis CY03 in the family Rhodobacteracea.</title>
        <authorList>
            <person name="Zhang Y.-J."/>
        </authorList>
    </citation>
    <scope>NUCLEOTIDE SEQUENCE [LARGE SCALE GENOMIC DNA]</scope>
    <source>
        <strain evidence="6 7">CY03</strain>
    </source>
</reference>
<evidence type="ECO:0000256" key="4">
    <source>
        <dbReference type="ARBA" id="ARBA00023163"/>
    </source>
</evidence>
<feature type="domain" description="HTH lysR-type" evidence="5">
    <location>
        <begin position="8"/>
        <end position="65"/>
    </location>
</feature>